<organism evidence="2 3">
    <name type="scientific">Trichomonas vaginalis (strain ATCC PRA-98 / G3)</name>
    <dbReference type="NCBI Taxonomy" id="412133"/>
    <lineage>
        <taxon>Eukaryota</taxon>
        <taxon>Metamonada</taxon>
        <taxon>Parabasalia</taxon>
        <taxon>Trichomonadida</taxon>
        <taxon>Trichomonadidae</taxon>
        <taxon>Trichomonas</taxon>
    </lineage>
</organism>
<dbReference type="Proteomes" id="UP000001542">
    <property type="component" value="Unassembled WGS sequence"/>
</dbReference>
<gene>
    <name evidence="2" type="ORF">TVAG_388400</name>
</gene>
<protein>
    <recommendedName>
        <fullName evidence="4">Right handed beta helix domain-containing protein</fullName>
    </recommendedName>
</protein>
<dbReference type="VEuPathDB" id="TrichDB:TVAGG3_0321290"/>
<evidence type="ECO:0000313" key="2">
    <source>
        <dbReference type="EMBL" id="EAY14509.1"/>
    </source>
</evidence>
<reference evidence="2" key="1">
    <citation type="submission" date="2006-10" db="EMBL/GenBank/DDBJ databases">
        <authorList>
            <person name="Amadeo P."/>
            <person name="Zhao Q."/>
            <person name="Wortman J."/>
            <person name="Fraser-Liggett C."/>
            <person name="Carlton J."/>
        </authorList>
    </citation>
    <scope>NUCLEOTIDE SEQUENCE</scope>
    <source>
        <strain evidence="2">G3</strain>
    </source>
</reference>
<evidence type="ECO:0008006" key="4">
    <source>
        <dbReference type="Google" id="ProtNLM"/>
    </source>
</evidence>
<dbReference type="InParanoid" id="A2DYH4"/>
<dbReference type="InterPro" id="IPR011050">
    <property type="entry name" value="Pectin_lyase_fold/virulence"/>
</dbReference>
<keyword evidence="1" id="KW-1133">Transmembrane helix</keyword>
<dbReference type="AlphaFoldDB" id="A2DYH4"/>
<dbReference type="VEuPathDB" id="TrichDB:TVAG_388400"/>
<feature type="transmembrane region" description="Helical" evidence="1">
    <location>
        <begin position="466"/>
        <end position="483"/>
    </location>
</feature>
<proteinExistence type="predicted"/>
<keyword evidence="1" id="KW-0812">Transmembrane</keyword>
<evidence type="ECO:0000313" key="3">
    <source>
        <dbReference type="Proteomes" id="UP000001542"/>
    </source>
</evidence>
<dbReference type="RefSeq" id="XP_001326732.1">
    <property type="nucleotide sequence ID" value="XM_001326697.1"/>
</dbReference>
<dbReference type="SUPFAM" id="SSF51126">
    <property type="entry name" value="Pectin lyase-like"/>
    <property type="match status" value="1"/>
</dbReference>
<sequence length="492" mass="56231">MFLFLYLVSSKIIQTSFESTEDFICEPLSPCSIETALSNVESNDTITISDNIIDDQSDYDKFYHILSEVIKRNLSISGSNTIINFKNILNPSKSIITLQNSRVTISNFIFSEISHYILINSFNSNITFENCIFKSCNTSLQIFESKKSNISFINCNILENIAYQRMFSIQDSSITMINVTFSRNCFRYVNCFSLDKSSIITNNLCIQNNSLPLYSFIYAISSKISHSSLKISNNVANPLFFCDHTSLIIEEGSVIKYNLGTIATMIESSFKSKDLVLKSNSADSDSLIYSQFSSFSLENCNIISNFHLLLKLNHTSAKIKNCTIISNIGSVLWRIYNSNADISGIYINETNQKLSFDRTNLSFTNSIISHIQNISLKRSRININQVYFGNTVVNLFKPKKKSLIQSSSFYETDLKIEGKIKLNSILFDQETSKKLETNVFKMCRDCEFDSQKKMTLLAPLSTFRRILQIIFVLFLLIVPIIWLKKKIKFILR</sequence>
<evidence type="ECO:0000256" key="1">
    <source>
        <dbReference type="SAM" id="Phobius"/>
    </source>
</evidence>
<dbReference type="KEGG" id="tva:4772499"/>
<accession>A2DYH4</accession>
<keyword evidence="3" id="KW-1185">Reference proteome</keyword>
<dbReference type="EMBL" id="DS113269">
    <property type="protein sequence ID" value="EAY14509.1"/>
    <property type="molecule type" value="Genomic_DNA"/>
</dbReference>
<keyword evidence="1" id="KW-0472">Membrane</keyword>
<name>A2DYH4_TRIV3</name>
<reference evidence="2" key="2">
    <citation type="journal article" date="2007" name="Science">
        <title>Draft genome sequence of the sexually transmitted pathogen Trichomonas vaginalis.</title>
        <authorList>
            <person name="Carlton J.M."/>
            <person name="Hirt R.P."/>
            <person name="Silva J.C."/>
            <person name="Delcher A.L."/>
            <person name="Schatz M."/>
            <person name="Zhao Q."/>
            <person name="Wortman J.R."/>
            <person name="Bidwell S.L."/>
            <person name="Alsmark U.C.M."/>
            <person name="Besteiro S."/>
            <person name="Sicheritz-Ponten T."/>
            <person name="Noel C.J."/>
            <person name="Dacks J.B."/>
            <person name="Foster P.G."/>
            <person name="Simillion C."/>
            <person name="Van de Peer Y."/>
            <person name="Miranda-Saavedra D."/>
            <person name="Barton G.J."/>
            <person name="Westrop G.D."/>
            <person name="Mueller S."/>
            <person name="Dessi D."/>
            <person name="Fiori P.L."/>
            <person name="Ren Q."/>
            <person name="Paulsen I."/>
            <person name="Zhang H."/>
            <person name="Bastida-Corcuera F.D."/>
            <person name="Simoes-Barbosa A."/>
            <person name="Brown M.T."/>
            <person name="Hayes R.D."/>
            <person name="Mukherjee M."/>
            <person name="Okumura C.Y."/>
            <person name="Schneider R."/>
            <person name="Smith A.J."/>
            <person name="Vanacova S."/>
            <person name="Villalvazo M."/>
            <person name="Haas B.J."/>
            <person name="Pertea M."/>
            <person name="Feldblyum T.V."/>
            <person name="Utterback T.R."/>
            <person name="Shu C.L."/>
            <person name="Osoegawa K."/>
            <person name="de Jong P.J."/>
            <person name="Hrdy I."/>
            <person name="Horvathova L."/>
            <person name="Zubacova Z."/>
            <person name="Dolezal P."/>
            <person name="Malik S.B."/>
            <person name="Logsdon J.M. Jr."/>
            <person name="Henze K."/>
            <person name="Gupta A."/>
            <person name="Wang C.C."/>
            <person name="Dunne R.L."/>
            <person name="Upcroft J.A."/>
            <person name="Upcroft P."/>
            <person name="White O."/>
            <person name="Salzberg S.L."/>
            <person name="Tang P."/>
            <person name="Chiu C.-H."/>
            <person name="Lee Y.-S."/>
            <person name="Embley T.M."/>
            <person name="Coombs G.H."/>
            <person name="Mottram J.C."/>
            <person name="Tachezy J."/>
            <person name="Fraser-Liggett C.M."/>
            <person name="Johnson P.J."/>
        </authorList>
    </citation>
    <scope>NUCLEOTIDE SEQUENCE [LARGE SCALE GENOMIC DNA]</scope>
    <source>
        <strain evidence="2">G3</strain>
    </source>
</reference>